<organism evidence="1">
    <name type="scientific">Agrobacterium tumefaciens</name>
    <dbReference type="NCBI Taxonomy" id="358"/>
    <lineage>
        <taxon>Bacteria</taxon>
        <taxon>Pseudomonadati</taxon>
        <taxon>Pseudomonadota</taxon>
        <taxon>Alphaproteobacteria</taxon>
        <taxon>Hyphomicrobiales</taxon>
        <taxon>Rhizobiaceae</taxon>
        <taxon>Rhizobium/Agrobacterium group</taxon>
        <taxon>Agrobacterium</taxon>
        <taxon>Agrobacterium tumefaciens complex</taxon>
    </lineage>
</organism>
<proteinExistence type="predicted"/>
<reference evidence="1" key="2">
    <citation type="journal article" date="2000" name="J. Bacteriol.">
        <title>pTAR-encoded proteins in plasmid partitioning.</title>
        <authorList>
            <person name="Kalnin K."/>
            <person name="Stegalkina S."/>
            <person name="Yarmolinsky M."/>
        </authorList>
    </citation>
    <scope>NUCLEOTIDE SEQUENCE</scope>
    <source>
        <plasmid evidence="1">pTAR</plasmid>
    </source>
</reference>
<dbReference type="AlphaFoldDB" id="Q9LAC1"/>
<reference evidence="1" key="1">
    <citation type="submission" date="1999-04" db="EMBL/GenBank/DDBJ databases">
        <authorList>
            <person name="Kalnin K.V."/>
            <person name="Stegalkina S.S."/>
            <person name="Yarmolinsky M."/>
        </authorList>
    </citation>
    <scope>NUCLEOTIDE SEQUENCE</scope>
    <source>
        <plasmid evidence="1">pTAR</plasmid>
    </source>
</reference>
<keyword evidence="1" id="KW-0614">Plasmid</keyword>
<dbReference type="EMBL" id="AF143682">
    <property type="protein sequence ID" value="AAF45025.1"/>
    <property type="molecule type" value="Genomic_DNA"/>
</dbReference>
<evidence type="ECO:0000313" key="1">
    <source>
        <dbReference type="EMBL" id="AAF45025.1"/>
    </source>
</evidence>
<protein>
    <submittedName>
        <fullName evidence="1">Orf-84</fullName>
    </submittedName>
</protein>
<sequence>MTEQMRYRIEHSVEGREQVIPLDDLDVKKARSRARSLSKQDDQLGNGLGHSVYLIGQDESGTDQEQYIYNGGSLADKDLVKDWK</sequence>
<gene>
    <name evidence="1" type="primary">orf-84</name>
</gene>
<name>Q9LAC1_AGRTU</name>
<geneLocation type="plasmid" evidence="1">
    <name>pTAR</name>
</geneLocation>
<accession>Q9LAC1</accession>